<reference evidence="1 2" key="1">
    <citation type="submission" date="2012-02" db="EMBL/GenBank/DDBJ databases">
        <title>Whole genome shotgun sequence of Escherichia hermannii NBRC 105704.</title>
        <authorList>
            <person name="Yoshida I."/>
            <person name="Hosoyama A."/>
            <person name="Tsuchikane K."/>
            <person name="Katsumata H."/>
            <person name="Yamazaki S."/>
            <person name="Fujita N."/>
        </authorList>
    </citation>
    <scope>NUCLEOTIDE SEQUENCE [LARGE SCALE GENOMIC DNA]</scope>
    <source>
        <strain evidence="1 2">NBRC 105704</strain>
    </source>
</reference>
<name>H5UWI0_ATLHE</name>
<keyword evidence="2" id="KW-1185">Reference proteome</keyword>
<comment type="caution">
    <text evidence="1">The sequence shown here is derived from an EMBL/GenBank/DDBJ whole genome shotgun (WGS) entry which is preliminary data.</text>
</comment>
<sequence>MNEDFFIKALQSIDEILSDDFEAKKKITTRKVLDSNNLADWDRAEEFYDEIRQDLSDIPKIANNLQKSERIVNRVKEHVFIRDHEIVIDDLVEIRRLDADPEIVNVWSRLCEGDHVESDVKLFEHEQLESIIEIRQKVSQTVAHRQTVLLGYNWNPDEAYDGDSSTNPDD</sequence>
<proteinExistence type="predicted"/>
<organism evidence="1 2">
    <name type="scientific">Atlantibacter hermannii NBRC 105704</name>
    <dbReference type="NCBI Taxonomy" id="1115512"/>
    <lineage>
        <taxon>Bacteria</taxon>
        <taxon>Pseudomonadati</taxon>
        <taxon>Pseudomonadota</taxon>
        <taxon>Gammaproteobacteria</taxon>
        <taxon>Enterobacterales</taxon>
        <taxon>Enterobacteriaceae</taxon>
        <taxon>Atlantibacter</taxon>
    </lineage>
</organism>
<evidence type="ECO:0000313" key="1">
    <source>
        <dbReference type="EMBL" id="GAB50261.1"/>
    </source>
</evidence>
<dbReference type="AlphaFoldDB" id="H5UWI0"/>
<evidence type="ECO:0000313" key="2">
    <source>
        <dbReference type="Proteomes" id="UP000010297"/>
    </source>
</evidence>
<gene>
    <name evidence="1" type="ORF">EH105704_01_02680</name>
</gene>
<dbReference type="RefSeq" id="WP_002462802.1">
    <property type="nucleotide sequence ID" value="NZ_BAFF01000001.1"/>
</dbReference>
<protein>
    <submittedName>
        <fullName evidence="1">Uncharacterized protein</fullName>
    </submittedName>
</protein>
<accession>H5UWI0</accession>
<dbReference type="Proteomes" id="UP000010297">
    <property type="component" value="Unassembled WGS sequence"/>
</dbReference>
<dbReference type="eggNOG" id="COG2369">
    <property type="taxonomic scope" value="Bacteria"/>
</dbReference>
<dbReference type="EMBL" id="BAFF01000001">
    <property type="protein sequence ID" value="GAB50261.1"/>
    <property type="molecule type" value="Genomic_DNA"/>
</dbReference>
<dbReference type="GeneID" id="92828897"/>